<evidence type="ECO:0000313" key="2">
    <source>
        <dbReference type="EMBL" id="WRL64380.1"/>
    </source>
</evidence>
<proteinExistence type="predicted"/>
<evidence type="ECO:0008006" key="4">
    <source>
        <dbReference type="Google" id="ProtNLM"/>
    </source>
</evidence>
<evidence type="ECO:0000313" key="3">
    <source>
        <dbReference type="Proteomes" id="UP001324287"/>
    </source>
</evidence>
<reference evidence="2 3" key="1">
    <citation type="submission" date="2023-12" db="EMBL/GenBank/DDBJ databases">
        <title>Blastococcus brunescens sp. nov., an actonobacterium isolated from sandstone collected in sahara desert.</title>
        <authorList>
            <person name="Gtari M."/>
            <person name="Ghodhbane F."/>
        </authorList>
    </citation>
    <scope>NUCLEOTIDE SEQUENCE [LARGE SCALE GENOMIC DNA]</scope>
    <source>
        <strain evidence="2 3">BMG 8361</strain>
    </source>
</reference>
<sequence>MRLSTTRTPSGEDEAQLQPGGSVVLRSGDVAWGETIDGRLEFTAADGSGYVDELVEYSFTRPTQEDCAAVARPTTPEPVPPASTSPSATATAPPRTGAEAGAGPTSGTPSTSPTRTTPSRPSRSPAVPVPAEDPEPPPGSAPAGR</sequence>
<feature type="compositionally biased region" description="Pro residues" evidence="1">
    <location>
        <begin position="136"/>
        <end position="145"/>
    </location>
</feature>
<name>A0ABZ1B0P5_9ACTN</name>
<dbReference type="Proteomes" id="UP001324287">
    <property type="component" value="Chromosome"/>
</dbReference>
<organism evidence="2 3">
    <name type="scientific">Blastococcus brunescens</name>
    <dbReference type="NCBI Taxonomy" id="1564165"/>
    <lineage>
        <taxon>Bacteria</taxon>
        <taxon>Bacillati</taxon>
        <taxon>Actinomycetota</taxon>
        <taxon>Actinomycetes</taxon>
        <taxon>Geodermatophilales</taxon>
        <taxon>Geodermatophilaceae</taxon>
        <taxon>Blastococcus</taxon>
    </lineage>
</organism>
<dbReference type="RefSeq" id="WP_324275707.1">
    <property type="nucleotide sequence ID" value="NZ_CP141261.1"/>
</dbReference>
<feature type="region of interest" description="Disordered" evidence="1">
    <location>
        <begin position="1"/>
        <end position="25"/>
    </location>
</feature>
<keyword evidence="3" id="KW-1185">Reference proteome</keyword>
<feature type="region of interest" description="Disordered" evidence="1">
    <location>
        <begin position="61"/>
        <end position="145"/>
    </location>
</feature>
<protein>
    <recommendedName>
        <fullName evidence="4">DUF5666 domain-containing protein</fullName>
    </recommendedName>
</protein>
<accession>A0ABZ1B0P5</accession>
<gene>
    <name evidence="2" type="ORF">U6N30_00490</name>
</gene>
<feature type="compositionally biased region" description="Low complexity" evidence="1">
    <location>
        <begin position="84"/>
        <end position="130"/>
    </location>
</feature>
<dbReference type="EMBL" id="CP141261">
    <property type="protein sequence ID" value="WRL64380.1"/>
    <property type="molecule type" value="Genomic_DNA"/>
</dbReference>
<evidence type="ECO:0000256" key="1">
    <source>
        <dbReference type="SAM" id="MobiDB-lite"/>
    </source>
</evidence>